<keyword evidence="2" id="KW-1185">Reference proteome</keyword>
<dbReference type="InterPro" id="IPR036079">
    <property type="entry name" value="ATPase_csu/dsu_sf"/>
</dbReference>
<name>A0ABD1RSN7_9LAMI</name>
<dbReference type="SUPFAM" id="SSF103486">
    <property type="entry name" value="V-type ATP synthase subunit C"/>
    <property type="match status" value="1"/>
</dbReference>
<accession>A0ABD1RSN7</accession>
<evidence type="ECO:0000313" key="1">
    <source>
        <dbReference type="EMBL" id="KAL2491433.1"/>
    </source>
</evidence>
<comment type="caution">
    <text evidence="1">The sequence shown here is derived from an EMBL/GenBank/DDBJ whole genome shotgun (WGS) entry which is preliminary data.</text>
</comment>
<sequence length="167" mass="19332">MLQLRSKTVDQQVGTVTALNFCLALRPPLLKLTPELINFLQEALQIAESDETVWVVKFMNPRVATSLNKLRTACIELLCTAMAWADFKTQNHSELRAKIISMFFKSLTSRTPEIVTVAKDGLRQFHYGVFFAYMRLREQEIRNLMWIFECVAQNQKSRVHDSVVFVF</sequence>
<organism evidence="1 2">
    <name type="scientific">Abeliophyllum distichum</name>
    <dbReference type="NCBI Taxonomy" id="126358"/>
    <lineage>
        <taxon>Eukaryota</taxon>
        <taxon>Viridiplantae</taxon>
        <taxon>Streptophyta</taxon>
        <taxon>Embryophyta</taxon>
        <taxon>Tracheophyta</taxon>
        <taxon>Spermatophyta</taxon>
        <taxon>Magnoliopsida</taxon>
        <taxon>eudicotyledons</taxon>
        <taxon>Gunneridae</taxon>
        <taxon>Pentapetalae</taxon>
        <taxon>asterids</taxon>
        <taxon>lamiids</taxon>
        <taxon>Lamiales</taxon>
        <taxon>Oleaceae</taxon>
        <taxon>Forsythieae</taxon>
        <taxon>Abeliophyllum</taxon>
    </lineage>
</organism>
<gene>
    <name evidence="1" type="ORF">Adt_27061</name>
</gene>
<dbReference type="Proteomes" id="UP001604336">
    <property type="component" value="Unassembled WGS sequence"/>
</dbReference>
<protein>
    <submittedName>
        <fullName evidence="1">Phosphatidylinositol 3- and 4-kinase family protein with FAT domain</fullName>
    </submittedName>
</protein>
<dbReference type="InterPro" id="IPR016727">
    <property type="entry name" value="ATPase_V0-cplx_dsu"/>
</dbReference>
<reference evidence="2" key="1">
    <citation type="submission" date="2024-07" db="EMBL/GenBank/DDBJ databases">
        <title>Two chromosome-level genome assemblies of Korean endemic species Abeliophyllum distichum and Forsythia ovata (Oleaceae).</title>
        <authorList>
            <person name="Jang H."/>
        </authorList>
    </citation>
    <scope>NUCLEOTIDE SEQUENCE [LARGE SCALE GENOMIC DNA]</scope>
</reference>
<evidence type="ECO:0000313" key="2">
    <source>
        <dbReference type="Proteomes" id="UP001604336"/>
    </source>
</evidence>
<dbReference type="Pfam" id="PF20206">
    <property type="entry name" value="Tra1_ring"/>
    <property type="match status" value="1"/>
</dbReference>
<dbReference type="AlphaFoldDB" id="A0ABD1RSN7"/>
<dbReference type="EMBL" id="JBFOLK010000008">
    <property type="protein sequence ID" value="KAL2491433.1"/>
    <property type="molecule type" value="Genomic_DNA"/>
</dbReference>
<dbReference type="InterPro" id="IPR046805">
    <property type="entry name" value="Tra1_ring"/>
</dbReference>
<dbReference type="PANTHER" id="PTHR11028">
    <property type="entry name" value="VACUOLAR ATP SYNTHASE SUBUNIT AC39"/>
    <property type="match status" value="1"/>
</dbReference>
<proteinExistence type="predicted"/>